<dbReference type="PATRIC" id="fig|1280953.3.peg.3902"/>
<dbReference type="PANTHER" id="PTHR43236">
    <property type="entry name" value="ANTITOXIN HIGA1"/>
    <property type="match status" value="1"/>
</dbReference>
<dbReference type="SMART" id="SM00530">
    <property type="entry name" value="HTH_XRE"/>
    <property type="match status" value="1"/>
</dbReference>
<dbReference type="PANTHER" id="PTHR43236:SF2">
    <property type="entry name" value="BLL0069 PROTEIN"/>
    <property type="match status" value="1"/>
</dbReference>
<dbReference type="RefSeq" id="WP_051625136.1">
    <property type="nucleotide sequence ID" value="NZ_ARYL01000062.1"/>
</dbReference>
<evidence type="ECO:0000313" key="3">
    <source>
        <dbReference type="Proteomes" id="UP000024942"/>
    </source>
</evidence>
<accession>A0A059G1L6</accession>
<dbReference type="InterPro" id="IPR052345">
    <property type="entry name" value="Rad_response_metalloprotease"/>
</dbReference>
<feature type="domain" description="HTH cro/C1-type" evidence="1">
    <location>
        <begin position="23"/>
        <end position="77"/>
    </location>
</feature>
<dbReference type="SUPFAM" id="SSF47413">
    <property type="entry name" value="lambda repressor-like DNA-binding domains"/>
    <property type="match status" value="1"/>
</dbReference>
<dbReference type="InterPro" id="IPR010982">
    <property type="entry name" value="Lambda_DNA-bd_dom_sf"/>
</dbReference>
<dbReference type="AlphaFoldDB" id="A0A059G1L6"/>
<proteinExistence type="predicted"/>
<reference evidence="2 3" key="1">
    <citation type="journal article" date="2014" name="Antonie Van Leeuwenhoek">
        <title>Hyphomonas beringensis sp. nov. and Hyphomonas chukchiensis sp. nov., isolated from surface seawater of the Bering Sea and Chukchi Sea.</title>
        <authorList>
            <person name="Li C."/>
            <person name="Lai Q."/>
            <person name="Li G."/>
            <person name="Dong C."/>
            <person name="Wang J."/>
            <person name="Liao Y."/>
            <person name="Shao Z."/>
        </authorList>
    </citation>
    <scope>NUCLEOTIDE SEQUENCE [LARGE SCALE GENOMIC DNA]</scope>
    <source>
        <strain evidence="2 3">SCH89</strain>
    </source>
</reference>
<comment type="caution">
    <text evidence="2">The sequence shown here is derived from an EMBL/GenBank/DDBJ whole genome shotgun (WGS) entry which is preliminary data.</text>
</comment>
<dbReference type="Pfam" id="PF01381">
    <property type="entry name" value="HTH_3"/>
    <property type="match status" value="1"/>
</dbReference>
<protein>
    <submittedName>
        <fullName evidence="2">DNA-binding protein</fullName>
    </submittedName>
</protein>
<evidence type="ECO:0000259" key="1">
    <source>
        <dbReference type="PROSITE" id="PS50943"/>
    </source>
</evidence>
<dbReference type="PROSITE" id="PS50943">
    <property type="entry name" value="HTH_CROC1"/>
    <property type="match status" value="1"/>
</dbReference>
<dbReference type="InterPro" id="IPR001387">
    <property type="entry name" value="Cro/C1-type_HTH"/>
</dbReference>
<dbReference type="STRING" id="1280953.HOC_19546"/>
<dbReference type="EMBL" id="ARYL01000062">
    <property type="protein sequence ID" value="KDA00052.1"/>
    <property type="molecule type" value="Genomic_DNA"/>
</dbReference>
<keyword evidence="2" id="KW-0238">DNA-binding</keyword>
<dbReference type="GO" id="GO:0003677">
    <property type="term" value="F:DNA binding"/>
    <property type="evidence" value="ECO:0007669"/>
    <property type="project" value="UniProtKB-KW"/>
</dbReference>
<gene>
    <name evidence="2" type="ORF">HOC_19546</name>
</gene>
<dbReference type="Proteomes" id="UP000024942">
    <property type="component" value="Unassembled WGS sequence"/>
</dbReference>
<dbReference type="Gene3D" id="1.10.260.40">
    <property type="entry name" value="lambda repressor-like DNA-binding domains"/>
    <property type="match status" value="1"/>
</dbReference>
<dbReference type="CDD" id="cd00093">
    <property type="entry name" value="HTH_XRE"/>
    <property type="match status" value="1"/>
</dbReference>
<dbReference type="OrthoDB" id="9797172at2"/>
<sequence>MAEGKPRAKRAPSEMDFRVASRLREARHAQGMTLVELSGRLGVSHQQLQKYESGANRISAGMLYDVAGLLHMPLADFFGAERPSRDDQVSRLRRAAHRIVDAMSDAELVKVVKVLQALDE</sequence>
<organism evidence="2 3">
    <name type="scientific">Hyphomonas oceanitis SCH89</name>
    <dbReference type="NCBI Taxonomy" id="1280953"/>
    <lineage>
        <taxon>Bacteria</taxon>
        <taxon>Pseudomonadati</taxon>
        <taxon>Pseudomonadota</taxon>
        <taxon>Alphaproteobacteria</taxon>
        <taxon>Hyphomonadales</taxon>
        <taxon>Hyphomonadaceae</taxon>
        <taxon>Hyphomonas</taxon>
    </lineage>
</organism>
<evidence type="ECO:0000313" key="2">
    <source>
        <dbReference type="EMBL" id="KDA00052.1"/>
    </source>
</evidence>
<name>A0A059G1L6_9PROT</name>
<dbReference type="eggNOG" id="COG1396">
    <property type="taxonomic scope" value="Bacteria"/>
</dbReference>
<keyword evidence="3" id="KW-1185">Reference proteome</keyword>